<dbReference type="SUPFAM" id="SSF56112">
    <property type="entry name" value="Protein kinase-like (PK-like)"/>
    <property type="match status" value="1"/>
</dbReference>
<dbReference type="AlphaFoldDB" id="A0A182SV80"/>
<dbReference type="Proteomes" id="UP000075901">
    <property type="component" value="Unassembled WGS sequence"/>
</dbReference>
<proteinExistence type="predicted"/>
<dbReference type="PANTHER" id="PTHR15508:SF8">
    <property type="entry name" value="LD24550P"/>
    <property type="match status" value="1"/>
</dbReference>
<protein>
    <recommendedName>
        <fullName evidence="2">Protein kinase domain-containing protein</fullName>
    </recommendedName>
</protein>
<keyword evidence="4" id="KW-1185">Reference proteome</keyword>
<name>A0A182SV80_9DIPT</name>
<organism evidence="3 4">
    <name type="scientific">Anopheles maculatus</name>
    <dbReference type="NCBI Taxonomy" id="74869"/>
    <lineage>
        <taxon>Eukaryota</taxon>
        <taxon>Metazoa</taxon>
        <taxon>Ecdysozoa</taxon>
        <taxon>Arthropoda</taxon>
        <taxon>Hexapoda</taxon>
        <taxon>Insecta</taxon>
        <taxon>Pterygota</taxon>
        <taxon>Neoptera</taxon>
        <taxon>Endopterygota</taxon>
        <taxon>Diptera</taxon>
        <taxon>Nematocera</taxon>
        <taxon>Culicoidea</taxon>
        <taxon>Culicidae</taxon>
        <taxon>Anophelinae</taxon>
        <taxon>Anopheles</taxon>
        <taxon>Anopheles maculatus group</taxon>
    </lineage>
</organism>
<dbReference type="Gene3D" id="1.10.510.10">
    <property type="entry name" value="Transferase(Phosphotransferase) domain 1"/>
    <property type="match status" value="1"/>
</dbReference>
<dbReference type="PANTHER" id="PTHR15508">
    <property type="entry name" value="RIBOSOMAL PROTEIN S6 KINASE"/>
    <property type="match status" value="1"/>
</dbReference>
<feature type="domain" description="Protein kinase" evidence="2">
    <location>
        <begin position="1"/>
        <end position="239"/>
    </location>
</feature>
<evidence type="ECO:0000313" key="3">
    <source>
        <dbReference type="EnsemblMetazoa" id="AMAM014111-PA"/>
    </source>
</evidence>
<dbReference type="PROSITE" id="PS50011">
    <property type="entry name" value="PROTEIN_KINASE_DOM"/>
    <property type="match status" value="1"/>
</dbReference>
<accession>A0A182SV80</accession>
<dbReference type="InterPro" id="IPR000719">
    <property type="entry name" value="Prot_kinase_dom"/>
</dbReference>
<reference evidence="3" key="2">
    <citation type="submission" date="2020-05" db="UniProtKB">
        <authorList>
            <consortium name="EnsemblMetazoa"/>
        </authorList>
    </citation>
    <scope>IDENTIFICATION</scope>
    <source>
        <strain evidence="3">maculatus3</strain>
    </source>
</reference>
<evidence type="ECO:0000256" key="1">
    <source>
        <dbReference type="SAM" id="MobiDB-lite"/>
    </source>
</evidence>
<dbReference type="GO" id="GO:0005524">
    <property type="term" value="F:ATP binding"/>
    <property type="evidence" value="ECO:0007669"/>
    <property type="project" value="InterPro"/>
</dbReference>
<dbReference type="VEuPathDB" id="VectorBase:AMAM014111"/>
<dbReference type="InterPro" id="IPR051866">
    <property type="entry name" value="Intracell_Sig-Traffick_Protein"/>
</dbReference>
<dbReference type="GO" id="GO:0004672">
    <property type="term" value="F:protein kinase activity"/>
    <property type="evidence" value="ECO:0007669"/>
    <property type="project" value="InterPro"/>
</dbReference>
<feature type="region of interest" description="Disordered" evidence="1">
    <location>
        <begin position="20"/>
        <end position="61"/>
    </location>
</feature>
<evidence type="ECO:0000259" key="2">
    <source>
        <dbReference type="PROSITE" id="PS50011"/>
    </source>
</evidence>
<dbReference type="SMART" id="SM00220">
    <property type="entry name" value="S_TKc"/>
    <property type="match status" value="1"/>
</dbReference>
<feature type="compositionally biased region" description="Polar residues" evidence="1">
    <location>
        <begin position="20"/>
        <end position="32"/>
    </location>
</feature>
<dbReference type="EnsemblMetazoa" id="AMAM014111-RA">
    <property type="protein sequence ID" value="AMAM014111-PA"/>
    <property type="gene ID" value="AMAM014111"/>
</dbReference>
<dbReference type="InterPro" id="IPR011009">
    <property type="entry name" value="Kinase-like_dom_sf"/>
</dbReference>
<dbReference type="Pfam" id="PF00069">
    <property type="entry name" value="Pkinase"/>
    <property type="match status" value="1"/>
</dbReference>
<sequence>MDVRELLSCSQRLLKAVTQTLEESGEHSNVATQPDGCSKPVSPATSSEEQQDTNKSHSSQLGLARLSSISETMGASEPTPDLLPEGSVRRWISELVIAVDSLHFNGIVCGDLTMDNLLLGPEGQLMLTYFHRRGESYFCQTGGAHPAPKQSAIRELYVAPERPLEPKSDFWSIGVIMFEMLTKRKFVSCHPSGVFCYHEVQYPEGVELTGEARDLLEGLLQPDIERRLDFKQIIASAFFRAVDWSEVKRRGVSTNSLSSTGL</sequence>
<reference evidence="4" key="1">
    <citation type="submission" date="2013-09" db="EMBL/GenBank/DDBJ databases">
        <title>The Genome Sequence of Anopheles maculatus species B.</title>
        <authorList>
            <consortium name="The Broad Institute Genomics Platform"/>
            <person name="Neafsey D.E."/>
            <person name="Besansky N."/>
            <person name="Howell P."/>
            <person name="Walton C."/>
            <person name="Young S.K."/>
            <person name="Zeng Q."/>
            <person name="Gargeya S."/>
            <person name="Fitzgerald M."/>
            <person name="Haas B."/>
            <person name="Abouelleil A."/>
            <person name="Allen A.W."/>
            <person name="Alvarado L."/>
            <person name="Arachchi H.M."/>
            <person name="Berlin A.M."/>
            <person name="Chapman S.B."/>
            <person name="Gainer-Dewar J."/>
            <person name="Goldberg J."/>
            <person name="Griggs A."/>
            <person name="Gujja S."/>
            <person name="Hansen M."/>
            <person name="Howarth C."/>
            <person name="Imamovic A."/>
            <person name="Ireland A."/>
            <person name="Larimer J."/>
            <person name="McCowan C."/>
            <person name="Murphy C."/>
            <person name="Pearson M."/>
            <person name="Poon T.W."/>
            <person name="Priest M."/>
            <person name="Roberts A."/>
            <person name="Saif S."/>
            <person name="Shea T."/>
            <person name="Sisk P."/>
            <person name="Sykes S."/>
            <person name="Wortman J."/>
            <person name="Nusbaum C."/>
            <person name="Birren B."/>
        </authorList>
    </citation>
    <scope>NUCLEOTIDE SEQUENCE [LARGE SCALE GENOMIC DNA]</scope>
    <source>
        <strain evidence="4">maculatus3</strain>
    </source>
</reference>
<evidence type="ECO:0000313" key="4">
    <source>
        <dbReference type="Proteomes" id="UP000075901"/>
    </source>
</evidence>